<comment type="caution">
    <text evidence="1">The sequence shown here is derived from an EMBL/GenBank/DDBJ whole genome shotgun (WGS) entry which is preliminary data.</text>
</comment>
<proteinExistence type="predicted"/>
<name>A0A227JDJ5_VIBPH</name>
<keyword evidence="1" id="KW-0489">Methyltransferase</keyword>
<protein>
    <submittedName>
        <fullName evidence="1">SAM-dependent methyltransferase</fullName>
    </submittedName>
</protein>
<evidence type="ECO:0000313" key="1">
    <source>
        <dbReference type="EMBL" id="OXE33072.1"/>
    </source>
</evidence>
<organism evidence="1 2">
    <name type="scientific">Vibrio parahaemolyticus</name>
    <dbReference type="NCBI Taxonomy" id="670"/>
    <lineage>
        <taxon>Bacteria</taxon>
        <taxon>Pseudomonadati</taxon>
        <taxon>Pseudomonadota</taxon>
        <taxon>Gammaproteobacteria</taxon>
        <taxon>Vibrionales</taxon>
        <taxon>Vibrionaceae</taxon>
        <taxon>Vibrio</taxon>
    </lineage>
</organism>
<dbReference type="AlphaFoldDB" id="A0A227JDJ5"/>
<dbReference type="Proteomes" id="UP000214596">
    <property type="component" value="Unassembled WGS sequence"/>
</dbReference>
<reference evidence="1 2" key="1">
    <citation type="journal article" date="2017" name="Appl. Environ. Microbiol.">
        <title>Parallel evolution of two clades of a major Atlantic endemic Vibrio parahaemolyticus pathogen lineage by independent acquisition of related pathogenicity islands.</title>
        <authorList>
            <person name="Xu F."/>
            <person name="Gonzalez-Escalona N."/>
            <person name="Drees K.P."/>
            <person name="Sebra R.P."/>
            <person name="Cooper V.S."/>
            <person name="Jones S.H."/>
            <person name="Whistler C.A."/>
        </authorList>
    </citation>
    <scope>NUCLEOTIDE SEQUENCE [LARGE SCALE GENOMIC DNA]</scope>
    <source>
        <strain evidence="1 2">MAVP-3</strain>
    </source>
</reference>
<keyword evidence="1" id="KW-0808">Transferase</keyword>
<dbReference type="GO" id="GO:0008168">
    <property type="term" value="F:methyltransferase activity"/>
    <property type="evidence" value="ECO:0007669"/>
    <property type="project" value="UniProtKB-KW"/>
</dbReference>
<evidence type="ECO:0000313" key="2">
    <source>
        <dbReference type="Proteomes" id="UP000214596"/>
    </source>
</evidence>
<dbReference type="EMBL" id="NIXT01000424">
    <property type="protein sequence ID" value="OXE33072.1"/>
    <property type="molecule type" value="Genomic_DNA"/>
</dbReference>
<gene>
    <name evidence="1" type="ORF">CA163_09450</name>
</gene>
<dbReference type="GO" id="GO:0032259">
    <property type="term" value="P:methylation"/>
    <property type="evidence" value="ECO:0007669"/>
    <property type="project" value="UniProtKB-KW"/>
</dbReference>
<sequence>MNMKANYHVHEDMYVQARKEGWEGWGGNERISQAILVQRFIELEGAPTFG</sequence>
<accession>A0A227JDJ5</accession>
<feature type="non-terminal residue" evidence="1">
    <location>
        <position position="50"/>
    </location>
</feature>